<reference evidence="2 3" key="1">
    <citation type="journal article" date="2011" name="J. Bacteriol.">
        <title>Draft genome sequence of the marine bacterium Streptomyces griseoaurantiacus M045, which produces novel manumycin-type antibiotics with a pABA core component.</title>
        <authorList>
            <person name="Li F."/>
            <person name="Jiang P."/>
            <person name="Zheng H."/>
            <person name="Wang S."/>
            <person name="Zhao G."/>
            <person name="Qin S."/>
            <person name="Liu Z."/>
        </authorList>
    </citation>
    <scope>NUCLEOTIDE SEQUENCE [LARGE SCALE GENOMIC DNA]</scope>
    <source>
        <strain evidence="2 3">M045</strain>
    </source>
</reference>
<feature type="compositionally biased region" description="Low complexity" evidence="1">
    <location>
        <begin position="22"/>
        <end position="37"/>
    </location>
</feature>
<evidence type="ECO:0000256" key="1">
    <source>
        <dbReference type="SAM" id="MobiDB-lite"/>
    </source>
</evidence>
<dbReference type="AlphaFoldDB" id="F3NPT5"/>
<sequence>MTRTRTPLPVPRDVHEPRRPRAGGPRVRGNVPVPGDG</sequence>
<organism evidence="2 3">
    <name type="scientific">Streptomyces griseoaurantiacus M045</name>
    <dbReference type="NCBI Taxonomy" id="996637"/>
    <lineage>
        <taxon>Bacteria</taxon>
        <taxon>Bacillati</taxon>
        <taxon>Actinomycetota</taxon>
        <taxon>Actinomycetes</taxon>
        <taxon>Kitasatosporales</taxon>
        <taxon>Streptomycetaceae</taxon>
        <taxon>Streptomyces</taxon>
        <taxon>Streptomyces aurantiacus group</taxon>
    </lineage>
</organism>
<evidence type="ECO:0000313" key="2">
    <source>
        <dbReference type="EMBL" id="EGG44605.1"/>
    </source>
</evidence>
<accession>F3NPT5</accession>
<dbReference type="Proteomes" id="UP000003022">
    <property type="component" value="Unassembled WGS sequence"/>
</dbReference>
<comment type="caution">
    <text evidence="2">The sequence shown here is derived from an EMBL/GenBank/DDBJ whole genome shotgun (WGS) entry which is preliminary data.</text>
</comment>
<proteinExistence type="predicted"/>
<gene>
    <name evidence="2" type="ORF">SGM_5420</name>
</gene>
<dbReference type="STRING" id="996637.SGM_5420"/>
<feature type="region of interest" description="Disordered" evidence="1">
    <location>
        <begin position="1"/>
        <end position="37"/>
    </location>
</feature>
<dbReference type="EMBL" id="AEYX01000043">
    <property type="protein sequence ID" value="EGG44605.1"/>
    <property type="molecule type" value="Genomic_DNA"/>
</dbReference>
<name>F3NPT5_9ACTN</name>
<keyword evidence="3" id="KW-1185">Reference proteome</keyword>
<protein>
    <submittedName>
        <fullName evidence="2">Uncharacterized protein</fullName>
    </submittedName>
</protein>
<evidence type="ECO:0000313" key="3">
    <source>
        <dbReference type="Proteomes" id="UP000003022"/>
    </source>
</evidence>